<evidence type="ECO:0000256" key="1">
    <source>
        <dbReference type="SAM" id="MobiDB-lite"/>
    </source>
</evidence>
<name>A0A9E7JYA1_9LILI</name>
<evidence type="ECO:0000313" key="2">
    <source>
        <dbReference type="EMBL" id="URD96736.1"/>
    </source>
</evidence>
<dbReference type="EMBL" id="CP097506">
    <property type="protein sequence ID" value="URD96736.1"/>
    <property type="molecule type" value="Genomic_DNA"/>
</dbReference>
<evidence type="ECO:0000313" key="3">
    <source>
        <dbReference type="Proteomes" id="UP001055439"/>
    </source>
</evidence>
<gene>
    <name evidence="2" type="ORF">MUK42_30654</name>
</gene>
<dbReference type="Proteomes" id="UP001055439">
    <property type="component" value="Chromosome 4"/>
</dbReference>
<sequence>MVCGSVENKSNVRGNKFPGMPIEEGASMQKMRGGNGAVEDDRWASNPLETCPMRCCVISRLRYRH</sequence>
<accession>A0A9E7JYA1</accession>
<organism evidence="2 3">
    <name type="scientific">Musa troglodytarum</name>
    <name type="common">fe'i banana</name>
    <dbReference type="NCBI Taxonomy" id="320322"/>
    <lineage>
        <taxon>Eukaryota</taxon>
        <taxon>Viridiplantae</taxon>
        <taxon>Streptophyta</taxon>
        <taxon>Embryophyta</taxon>
        <taxon>Tracheophyta</taxon>
        <taxon>Spermatophyta</taxon>
        <taxon>Magnoliopsida</taxon>
        <taxon>Liliopsida</taxon>
        <taxon>Zingiberales</taxon>
        <taxon>Musaceae</taxon>
        <taxon>Musa</taxon>
    </lineage>
</organism>
<dbReference type="AlphaFoldDB" id="A0A9E7JYA1"/>
<proteinExistence type="predicted"/>
<reference evidence="2" key="1">
    <citation type="submission" date="2022-05" db="EMBL/GenBank/DDBJ databases">
        <title>The Musa troglodytarum L. genome provides insights into the mechanism of non-climacteric behaviour and enrichment of carotenoids.</title>
        <authorList>
            <person name="Wang J."/>
        </authorList>
    </citation>
    <scope>NUCLEOTIDE SEQUENCE</scope>
    <source>
        <tissue evidence="2">Leaf</tissue>
    </source>
</reference>
<keyword evidence="3" id="KW-1185">Reference proteome</keyword>
<feature type="region of interest" description="Disordered" evidence="1">
    <location>
        <begin position="1"/>
        <end position="43"/>
    </location>
</feature>
<protein>
    <submittedName>
        <fullName evidence="2">Uncharacterized protein</fullName>
    </submittedName>
</protein>